<evidence type="ECO:0000256" key="1">
    <source>
        <dbReference type="SAM" id="Coils"/>
    </source>
</evidence>
<dbReference type="RefSeq" id="WP_138852235.1">
    <property type="nucleotide sequence ID" value="NZ_CP040710.1"/>
</dbReference>
<gene>
    <name evidence="3" type="ORF">FGM00_07145</name>
</gene>
<keyword evidence="1" id="KW-0175">Coiled coil</keyword>
<dbReference type="AlphaFoldDB" id="A0A5B7SMV1"/>
<keyword evidence="2" id="KW-0812">Transmembrane</keyword>
<dbReference type="Pfam" id="PF17561">
    <property type="entry name" value="TssO"/>
    <property type="match status" value="1"/>
</dbReference>
<dbReference type="KEGG" id="asag:FGM00_07145"/>
<name>A0A5B7SMV1_9FLAO</name>
<dbReference type="Proteomes" id="UP000310017">
    <property type="component" value="Chromosome"/>
</dbReference>
<feature type="coiled-coil region" evidence="1">
    <location>
        <begin position="122"/>
        <end position="166"/>
    </location>
</feature>
<keyword evidence="4" id="KW-1185">Reference proteome</keyword>
<reference evidence="3 4" key="1">
    <citation type="submission" date="2019-05" db="EMBL/GenBank/DDBJ databases">
        <title>Genome sequencing of F202Z8.</title>
        <authorList>
            <person name="Kwon Y.M."/>
        </authorList>
    </citation>
    <scope>NUCLEOTIDE SEQUENCE [LARGE SCALE GENOMIC DNA]</scope>
    <source>
        <strain evidence="3 4">F202Z8</strain>
    </source>
</reference>
<evidence type="ECO:0000256" key="2">
    <source>
        <dbReference type="SAM" id="Phobius"/>
    </source>
</evidence>
<protein>
    <submittedName>
        <fullName evidence="3">Uncharacterized protein</fullName>
    </submittedName>
</protein>
<proteinExistence type="predicted"/>
<evidence type="ECO:0000313" key="4">
    <source>
        <dbReference type="Proteomes" id="UP000310017"/>
    </source>
</evidence>
<accession>A0A5B7SMV1</accession>
<dbReference type="InterPro" id="IPR039449">
    <property type="entry name" value="TssO"/>
</dbReference>
<feature type="transmembrane region" description="Helical" evidence="2">
    <location>
        <begin position="12"/>
        <end position="35"/>
    </location>
</feature>
<dbReference type="OrthoDB" id="656843at2"/>
<organism evidence="3 4">
    <name type="scientific">Aggregatimonas sangjinii</name>
    <dbReference type="NCBI Taxonomy" id="2583587"/>
    <lineage>
        <taxon>Bacteria</taxon>
        <taxon>Pseudomonadati</taxon>
        <taxon>Bacteroidota</taxon>
        <taxon>Flavobacteriia</taxon>
        <taxon>Flavobacteriales</taxon>
        <taxon>Flavobacteriaceae</taxon>
        <taxon>Aggregatimonas</taxon>
    </lineage>
</organism>
<keyword evidence="2" id="KW-0472">Membrane</keyword>
<evidence type="ECO:0000313" key="3">
    <source>
        <dbReference type="EMBL" id="QCW99885.1"/>
    </source>
</evidence>
<keyword evidence="2" id="KW-1133">Transmembrane helix</keyword>
<dbReference type="EMBL" id="CP040710">
    <property type="protein sequence ID" value="QCW99885.1"/>
    <property type="molecule type" value="Genomic_DNA"/>
</dbReference>
<sequence>MEVLNKKERTSSFLLFLLMFLITVGILFTAFFFSYKLPWKENAVLRAENQRLQYEFLYQKKFINALEAVDKQIDSLDTVREGYFFLEQSINVDLIDLKSEIPKDSLDDRSMYENLILTYKKLVDAKRDLKQVENARQNIKDLEEQIEEYEMEINKLTTALELSRRLGRN</sequence>